<reference evidence="1" key="1">
    <citation type="journal article" date="2015" name="Nature">
        <title>Complex archaea that bridge the gap between prokaryotes and eukaryotes.</title>
        <authorList>
            <person name="Spang A."/>
            <person name="Saw J.H."/>
            <person name="Jorgensen S.L."/>
            <person name="Zaremba-Niedzwiedzka K."/>
            <person name="Martijn J."/>
            <person name="Lind A.E."/>
            <person name="van Eijk R."/>
            <person name="Schleper C."/>
            <person name="Guy L."/>
            <person name="Ettema T.J."/>
        </authorList>
    </citation>
    <scope>NUCLEOTIDE SEQUENCE</scope>
</reference>
<name>A0A0F9LLS3_9ZZZZ</name>
<gene>
    <name evidence="1" type="ORF">LCGC14_1182540</name>
</gene>
<dbReference type="EMBL" id="LAZR01005936">
    <property type="protein sequence ID" value="KKM95999.1"/>
    <property type="molecule type" value="Genomic_DNA"/>
</dbReference>
<accession>A0A0F9LLS3</accession>
<proteinExistence type="predicted"/>
<protein>
    <submittedName>
        <fullName evidence="1">Uncharacterized protein</fullName>
    </submittedName>
</protein>
<evidence type="ECO:0000313" key="1">
    <source>
        <dbReference type="EMBL" id="KKM95999.1"/>
    </source>
</evidence>
<dbReference type="AlphaFoldDB" id="A0A0F9LLS3"/>
<comment type="caution">
    <text evidence="1">The sequence shown here is derived from an EMBL/GenBank/DDBJ whole genome shotgun (WGS) entry which is preliminary data.</text>
</comment>
<organism evidence="1">
    <name type="scientific">marine sediment metagenome</name>
    <dbReference type="NCBI Taxonomy" id="412755"/>
    <lineage>
        <taxon>unclassified sequences</taxon>
        <taxon>metagenomes</taxon>
        <taxon>ecological metagenomes</taxon>
    </lineage>
</organism>
<sequence length="161" mass="19345">MEYEKGGYLCKNCHSVIQYSLLDLQLLNNIYKDKYKVKDILKDLNNVKQQFKLLRNEDKIEELLNKTIDINENLIKYLEAFYEISLQGQNITVKNLMKYLGLSVGGVSAFFRRHRSLITYFTDIKYKDPKYFTSFKDIYVLTEKGKNYIELIYYFRDFYKS</sequence>